<evidence type="ECO:0000313" key="4">
    <source>
        <dbReference type="Proteomes" id="UP000248039"/>
    </source>
</evidence>
<keyword evidence="4" id="KW-1185">Reference proteome</keyword>
<dbReference type="InterPro" id="IPR042001">
    <property type="entry name" value="Sortase_F"/>
</dbReference>
<keyword evidence="1" id="KW-0378">Hydrolase</keyword>
<gene>
    <name evidence="3" type="ORF">C7C46_00720</name>
</gene>
<dbReference type="OrthoDB" id="525039at2"/>
<dbReference type="AlphaFoldDB" id="A0A2V4NNN3"/>
<proteinExistence type="predicted"/>
<evidence type="ECO:0000256" key="2">
    <source>
        <dbReference type="SAM" id="MobiDB-lite"/>
    </source>
</evidence>
<feature type="region of interest" description="Disordered" evidence="2">
    <location>
        <begin position="20"/>
        <end position="70"/>
    </location>
</feature>
<dbReference type="Gene3D" id="2.40.260.10">
    <property type="entry name" value="Sortase"/>
    <property type="match status" value="1"/>
</dbReference>
<accession>A0A2V4NNN3</accession>
<dbReference type="CDD" id="cd05829">
    <property type="entry name" value="Sortase_F"/>
    <property type="match status" value="1"/>
</dbReference>
<name>A0A2V4NNN3_9ACTN</name>
<feature type="compositionally biased region" description="Low complexity" evidence="2">
    <location>
        <begin position="29"/>
        <end position="62"/>
    </location>
</feature>
<dbReference type="Proteomes" id="UP000248039">
    <property type="component" value="Unassembled WGS sequence"/>
</dbReference>
<dbReference type="InterPro" id="IPR005754">
    <property type="entry name" value="Sortase"/>
</dbReference>
<evidence type="ECO:0000256" key="1">
    <source>
        <dbReference type="ARBA" id="ARBA00022801"/>
    </source>
</evidence>
<dbReference type="InterPro" id="IPR023365">
    <property type="entry name" value="Sortase_dom-sf"/>
</dbReference>
<dbReference type="EMBL" id="PYBW01000005">
    <property type="protein sequence ID" value="PYC88308.1"/>
    <property type="molecule type" value="Genomic_DNA"/>
</dbReference>
<dbReference type="Pfam" id="PF04203">
    <property type="entry name" value="Sortase"/>
    <property type="match status" value="1"/>
</dbReference>
<comment type="caution">
    <text evidence="3">The sequence shown here is derived from an EMBL/GenBank/DDBJ whole genome shotgun (WGS) entry which is preliminary data.</text>
</comment>
<dbReference type="SUPFAM" id="SSF63817">
    <property type="entry name" value="Sortase"/>
    <property type="match status" value="1"/>
</dbReference>
<dbReference type="NCBIfam" id="NF033748">
    <property type="entry name" value="class_F_sortase"/>
    <property type="match status" value="1"/>
</dbReference>
<evidence type="ECO:0000313" key="3">
    <source>
        <dbReference type="EMBL" id="PYC88308.1"/>
    </source>
</evidence>
<organism evidence="3 4">
    <name type="scientific">Streptomyces tateyamensis</name>
    <dbReference type="NCBI Taxonomy" id="565073"/>
    <lineage>
        <taxon>Bacteria</taxon>
        <taxon>Bacillati</taxon>
        <taxon>Actinomycetota</taxon>
        <taxon>Actinomycetes</taxon>
        <taxon>Kitasatosporales</taxon>
        <taxon>Streptomycetaceae</taxon>
        <taxon>Streptomyces</taxon>
    </lineage>
</organism>
<protein>
    <submittedName>
        <fullName evidence="3">Class F sortase</fullName>
    </submittedName>
</protein>
<reference evidence="3 4" key="1">
    <citation type="submission" date="2018-03" db="EMBL/GenBank/DDBJ databases">
        <title>Bioinformatic expansion and discovery of thiopeptide antibiotics.</title>
        <authorList>
            <person name="Schwalen C.J."/>
            <person name="Hudson G.A."/>
            <person name="Mitchell D.A."/>
        </authorList>
    </citation>
    <scope>NUCLEOTIDE SEQUENCE [LARGE SCALE GENOMIC DNA]</scope>
    <source>
        <strain evidence="3 4">ATCC 21389</strain>
    </source>
</reference>
<dbReference type="GO" id="GO:0016787">
    <property type="term" value="F:hydrolase activity"/>
    <property type="evidence" value="ECO:0007669"/>
    <property type="project" value="UniProtKB-KW"/>
</dbReference>
<sequence>MAGAAAAAFLCGSWLLHEGATTSSPPQPDRAAAADAAGTLAPSAPSAPGSPAASASHTTTGPALPPSPPVRLRIPAIRVDARVTGLGLDSHGELTTPPTGQHDLTGWYREGTAPGAFGTAVIIGHVDDQKGPSVFYLLGKLHPGQTLTVTRQDNRTAVFTVDAVRTFPKAGFPSHSVYDATGRAELRLVTCGGHYDHRNGYQANTVVFAHLTGSK</sequence>